<dbReference type="InterPro" id="IPR004843">
    <property type="entry name" value="Calcineurin-like_PHP"/>
</dbReference>
<dbReference type="GO" id="GO:0008803">
    <property type="term" value="F:bis(5'-nucleosyl)-tetraphosphatase (symmetrical) activity"/>
    <property type="evidence" value="ECO:0007669"/>
    <property type="project" value="TreeGrafter"/>
</dbReference>
<sequence length="252" mass="27371">MTRVVVIGDVGGCARHLADAVGGLTADEDTVVVQVGDLVDRGPDSSGVLAFVAERLATAPARWIQLIGNHESQYLGGDVFWPEPLAESDAALLRGWWLRDQLRVAAALRTAGGEEFLLTHAALTVGAWQHLGAPVTAGTAADLLNTRPEELLWHDRGPLWAEAGPDVYESWLHAAEPPPFSQLHGHSSIVDFRHRAWLCGERIRQRTTVDWAARHTFTRIGGSRFVGVDPKHGRAGAPRWAPLVFEDAILIG</sequence>
<proteinExistence type="predicted"/>
<name>A0A919VUD8_9ACTN</name>
<dbReference type="GO" id="GO:0005737">
    <property type="term" value="C:cytoplasm"/>
    <property type="evidence" value="ECO:0007669"/>
    <property type="project" value="TreeGrafter"/>
</dbReference>
<keyword evidence="3" id="KW-1185">Reference proteome</keyword>
<dbReference type="InterPro" id="IPR050126">
    <property type="entry name" value="Ap4A_hydrolase"/>
</dbReference>
<dbReference type="GO" id="GO:0016791">
    <property type="term" value="F:phosphatase activity"/>
    <property type="evidence" value="ECO:0007669"/>
    <property type="project" value="TreeGrafter"/>
</dbReference>
<reference evidence="2" key="1">
    <citation type="submission" date="2021-03" db="EMBL/GenBank/DDBJ databases">
        <title>Whole genome shotgun sequence of Actinoplanes auranticolor NBRC 12245.</title>
        <authorList>
            <person name="Komaki H."/>
            <person name="Tamura T."/>
        </authorList>
    </citation>
    <scope>NUCLEOTIDE SEQUENCE</scope>
    <source>
        <strain evidence="2">NBRC 12245</strain>
    </source>
</reference>
<dbReference type="SUPFAM" id="SSF56300">
    <property type="entry name" value="Metallo-dependent phosphatases"/>
    <property type="match status" value="1"/>
</dbReference>
<dbReference type="PANTHER" id="PTHR42850">
    <property type="entry name" value="METALLOPHOSPHOESTERASE"/>
    <property type="match status" value="1"/>
</dbReference>
<dbReference type="Gene3D" id="3.60.21.10">
    <property type="match status" value="1"/>
</dbReference>
<evidence type="ECO:0000259" key="1">
    <source>
        <dbReference type="Pfam" id="PF00149"/>
    </source>
</evidence>
<comment type="caution">
    <text evidence="2">The sequence shown here is derived from an EMBL/GenBank/DDBJ whole genome shotgun (WGS) entry which is preliminary data.</text>
</comment>
<evidence type="ECO:0000313" key="2">
    <source>
        <dbReference type="EMBL" id="GIM75670.1"/>
    </source>
</evidence>
<gene>
    <name evidence="2" type="ORF">Aau02nite_67110</name>
</gene>
<dbReference type="InterPro" id="IPR029052">
    <property type="entry name" value="Metallo-depent_PP-like"/>
</dbReference>
<protein>
    <recommendedName>
        <fullName evidence="1">Calcineurin-like phosphoesterase domain-containing protein</fullName>
    </recommendedName>
</protein>
<dbReference type="GO" id="GO:0110154">
    <property type="term" value="P:RNA decapping"/>
    <property type="evidence" value="ECO:0007669"/>
    <property type="project" value="TreeGrafter"/>
</dbReference>
<dbReference type="Pfam" id="PF00149">
    <property type="entry name" value="Metallophos"/>
    <property type="match status" value="1"/>
</dbReference>
<dbReference type="EMBL" id="BOQL01000058">
    <property type="protein sequence ID" value="GIM75670.1"/>
    <property type="molecule type" value="Genomic_DNA"/>
</dbReference>
<dbReference type="AlphaFoldDB" id="A0A919VUD8"/>
<feature type="domain" description="Calcineurin-like phosphoesterase" evidence="1">
    <location>
        <begin position="3"/>
        <end position="202"/>
    </location>
</feature>
<organism evidence="2 3">
    <name type="scientific">Actinoplanes auranticolor</name>
    <dbReference type="NCBI Taxonomy" id="47988"/>
    <lineage>
        <taxon>Bacteria</taxon>
        <taxon>Bacillati</taxon>
        <taxon>Actinomycetota</taxon>
        <taxon>Actinomycetes</taxon>
        <taxon>Micromonosporales</taxon>
        <taxon>Micromonosporaceae</taxon>
        <taxon>Actinoplanes</taxon>
    </lineage>
</organism>
<dbReference type="RefSeq" id="WP_212992583.1">
    <property type="nucleotide sequence ID" value="NZ_BAABEA010000001.1"/>
</dbReference>
<accession>A0A919VUD8</accession>
<dbReference type="PANTHER" id="PTHR42850:SF4">
    <property type="entry name" value="ZINC-DEPENDENT ENDOPOLYPHOSPHATASE"/>
    <property type="match status" value="1"/>
</dbReference>
<dbReference type="Proteomes" id="UP000681340">
    <property type="component" value="Unassembled WGS sequence"/>
</dbReference>
<evidence type="ECO:0000313" key="3">
    <source>
        <dbReference type="Proteomes" id="UP000681340"/>
    </source>
</evidence>